<feature type="compositionally biased region" description="Basic and acidic residues" evidence="1">
    <location>
        <begin position="628"/>
        <end position="638"/>
    </location>
</feature>
<dbReference type="Gene3D" id="1.10.150.50">
    <property type="entry name" value="Transcription Factor, Ets-1"/>
    <property type="match status" value="1"/>
</dbReference>
<feature type="compositionally biased region" description="Acidic residues" evidence="1">
    <location>
        <begin position="680"/>
        <end position="694"/>
    </location>
</feature>
<dbReference type="OrthoDB" id="5850258at2759"/>
<feature type="region of interest" description="Disordered" evidence="1">
    <location>
        <begin position="1"/>
        <end position="30"/>
    </location>
</feature>
<proteinExistence type="predicted"/>
<reference evidence="3" key="1">
    <citation type="submission" date="2020-09" db="EMBL/GenBank/DDBJ databases">
        <authorList>
            <person name="Kikuchi T."/>
        </authorList>
    </citation>
    <scope>NUCLEOTIDE SEQUENCE</scope>
    <source>
        <strain evidence="3">SH1</strain>
    </source>
</reference>
<dbReference type="EMBL" id="CAJFDH010000002">
    <property type="protein sequence ID" value="CAD5212402.1"/>
    <property type="molecule type" value="Genomic_DNA"/>
</dbReference>
<evidence type="ECO:0000256" key="1">
    <source>
        <dbReference type="SAM" id="MobiDB-lite"/>
    </source>
</evidence>
<gene>
    <name evidence="3" type="ORF">BOKJ2_LOCUS4203</name>
</gene>
<sequence>MSTKPEEPPKLEQPKDNITEQKRVLSRSNSVDSSILVIDEDVKDVKEAADTTMEDDDLPPALESEVRAGEMEQVPAFAEFSKTEPRRESMVGKPPLSAVPTPSVTVAPNATPIAGPLPANFIPVTKISASAATTALNNLNNANSTTTSNIPSTSASTSPVKKPRAPRKPTKKQQVQQAMPHQIMTPPPGPIFHQGIPMQYMYVNQQGKLILQQPMPRAVQMEQFKNGSPPNNIQRVQYVQQAMPQNKGQMKVQPQYFQMPQGFIAQQQMRPMQQQIQVKAPQQLNGNLGRYADCHPAQHNGRLVMVNSKNEIVGYIVARGDGTEAQTVLAEPPPTLSPNPQASSTSDDKAPPAKKIKMAEAESSPSTSDKGKAQVQKMLNLTPLITMSLSRERINQMCNPVIAKEQVVAEERPPAIEKPLFNVPQPSEAVSKTVFHAEAQKSAEFQPKPSTKLHKIHGFTIAEPTFQTPEKSPKKLQNYVLSPQSSAPSTPSSQNSTFESKTSSIPKKDEKKEQKMPIKEKVIQKPQKEVKPKAKVGRKPKLEITPKVDQKIEKHPSSTPRKIPEHLQKKVKSAGNTPSDKPPKRKNREVEGLLNMDFGPGKNPFKTNSADAFRENILQTQQQYQKHTQAEEPTKINEVRAASRTPSQSRRGRPSNDKKSEKVERPKRSIPNSGYKQLFEDDFEEEENTSESVDEDNRSILSHNSERGCIFCHKVITNKKNPQYCDSTCKRKYRQKAALEGRMNDSSDGAEKDQTGLEHSECSSTSSASRPSSAKPQRVQAPEPVIQKSEGVKAPPVVVQPVQKVAPEPVKPTGLNINNLKETRSVSKWTLEEVAAWAASLGCSEEVINILKDQEIDGDALVVLFQEKQLQTGLSLKLGPTVKIERGLREILQNQKDLNVF</sequence>
<dbReference type="EMBL" id="CAJFCW020000002">
    <property type="protein sequence ID" value="CAG9095859.1"/>
    <property type="molecule type" value="Genomic_DNA"/>
</dbReference>
<feature type="region of interest" description="Disordered" evidence="1">
    <location>
        <begin position="738"/>
        <end position="789"/>
    </location>
</feature>
<organism evidence="3 4">
    <name type="scientific">Bursaphelenchus okinawaensis</name>
    <dbReference type="NCBI Taxonomy" id="465554"/>
    <lineage>
        <taxon>Eukaryota</taxon>
        <taxon>Metazoa</taxon>
        <taxon>Ecdysozoa</taxon>
        <taxon>Nematoda</taxon>
        <taxon>Chromadorea</taxon>
        <taxon>Rhabditida</taxon>
        <taxon>Tylenchina</taxon>
        <taxon>Tylenchomorpha</taxon>
        <taxon>Aphelenchoidea</taxon>
        <taxon>Aphelenchoididae</taxon>
        <taxon>Bursaphelenchus</taxon>
    </lineage>
</organism>
<evidence type="ECO:0000259" key="2">
    <source>
        <dbReference type="PROSITE" id="PS50105"/>
    </source>
</evidence>
<comment type="caution">
    <text evidence="3">The sequence shown here is derived from an EMBL/GenBank/DDBJ whole genome shotgun (WGS) entry which is preliminary data.</text>
</comment>
<feature type="compositionally biased region" description="Basic and acidic residues" evidence="1">
    <location>
        <begin position="654"/>
        <end position="667"/>
    </location>
</feature>
<feature type="compositionally biased region" description="Low complexity" evidence="1">
    <location>
        <begin position="762"/>
        <end position="773"/>
    </location>
</feature>
<dbReference type="PROSITE" id="PS50105">
    <property type="entry name" value="SAM_DOMAIN"/>
    <property type="match status" value="1"/>
</dbReference>
<feature type="compositionally biased region" description="Low complexity" evidence="1">
    <location>
        <begin position="142"/>
        <end position="160"/>
    </location>
</feature>
<feature type="domain" description="SAM" evidence="2">
    <location>
        <begin position="829"/>
        <end position="875"/>
    </location>
</feature>
<dbReference type="InterPro" id="IPR001660">
    <property type="entry name" value="SAM"/>
</dbReference>
<name>A0A811K8D6_9BILA</name>
<dbReference type="SMART" id="SM00454">
    <property type="entry name" value="SAM"/>
    <property type="match status" value="1"/>
</dbReference>
<feature type="compositionally biased region" description="Basic and acidic residues" evidence="1">
    <location>
        <begin position="506"/>
        <end position="532"/>
    </location>
</feature>
<dbReference type="AlphaFoldDB" id="A0A811K8D6"/>
<feature type="compositionally biased region" description="Basic and acidic residues" evidence="1">
    <location>
        <begin position="738"/>
        <end position="761"/>
    </location>
</feature>
<feature type="region of interest" description="Disordered" evidence="1">
    <location>
        <begin position="480"/>
        <end position="700"/>
    </location>
</feature>
<feature type="region of interest" description="Disordered" evidence="1">
    <location>
        <begin position="328"/>
        <end position="374"/>
    </location>
</feature>
<dbReference type="Proteomes" id="UP000614601">
    <property type="component" value="Unassembled WGS sequence"/>
</dbReference>
<feature type="compositionally biased region" description="Basic and acidic residues" evidence="1">
    <location>
        <begin position="540"/>
        <end position="568"/>
    </location>
</feature>
<feature type="compositionally biased region" description="Basic and acidic residues" evidence="1">
    <location>
        <begin position="1"/>
        <end position="23"/>
    </location>
</feature>
<feature type="compositionally biased region" description="Low complexity" evidence="1">
    <location>
        <begin position="482"/>
        <end position="497"/>
    </location>
</feature>
<evidence type="ECO:0000313" key="3">
    <source>
        <dbReference type="EMBL" id="CAD5212402.1"/>
    </source>
</evidence>
<accession>A0A811K8D6</accession>
<dbReference type="InterPro" id="IPR013761">
    <property type="entry name" value="SAM/pointed_sf"/>
</dbReference>
<keyword evidence="4" id="KW-1185">Reference proteome</keyword>
<dbReference type="SUPFAM" id="SSF47769">
    <property type="entry name" value="SAM/Pointed domain"/>
    <property type="match status" value="1"/>
</dbReference>
<feature type="compositionally biased region" description="Basic residues" evidence="1">
    <location>
        <begin position="161"/>
        <end position="171"/>
    </location>
</feature>
<feature type="region of interest" description="Disordered" evidence="1">
    <location>
        <begin position="142"/>
        <end position="182"/>
    </location>
</feature>
<dbReference type="Proteomes" id="UP000783686">
    <property type="component" value="Unassembled WGS sequence"/>
</dbReference>
<protein>
    <recommendedName>
        <fullName evidence="2">SAM domain-containing protein</fullName>
    </recommendedName>
</protein>
<evidence type="ECO:0000313" key="4">
    <source>
        <dbReference type="Proteomes" id="UP000614601"/>
    </source>
</evidence>